<gene>
    <name evidence="2" type="ORF">B7R54_04715</name>
</gene>
<evidence type="ECO:0000313" key="3">
    <source>
        <dbReference type="Proteomes" id="UP000256486"/>
    </source>
</evidence>
<organism evidence="2 3">
    <name type="scientific">Subtercola boreus</name>
    <dbReference type="NCBI Taxonomy" id="120213"/>
    <lineage>
        <taxon>Bacteria</taxon>
        <taxon>Bacillati</taxon>
        <taxon>Actinomycetota</taxon>
        <taxon>Actinomycetes</taxon>
        <taxon>Micrococcales</taxon>
        <taxon>Microbacteriaceae</taxon>
        <taxon>Subtercola</taxon>
    </lineage>
</organism>
<sequence>MTELTDSSDQDTAGDSGDSPVEYPDSAGYPDGEGIVGNGPTTDAPPSGVDATLADEPETEETLDGDVPTDEEDTEVNDG</sequence>
<feature type="compositionally biased region" description="Polar residues" evidence="1">
    <location>
        <begin position="1"/>
        <end position="13"/>
    </location>
</feature>
<feature type="region of interest" description="Disordered" evidence="1">
    <location>
        <begin position="1"/>
        <end position="79"/>
    </location>
</feature>
<dbReference type="Proteomes" id="UP000256486">
    <property type="component" value="Unassembled WGS sequence"/>
</dbReference>
<reference evidence="2 3" key="1">
    <citation type="submission" date="2017-04" db="EMBL/GenBank/DDBJ databases">
        <title>Comparative genome analysis of Subtercola boreus.</title>
        <authorList>
            <person name="Cho Y.-J."/>
            <person name="Cho A."/>
            <person name="Kim O.-S."/>
            <person name="Lee J.-I."/>
        </authorList>
    </citation>
    <scope>NUCLEOTIDE SEQUENCE [LARGE SCALE GENOMIC DNA]</scope>
    <source>
        <strain evidence="2 3">K300</strain>
    </source>
</reference>
<feature type="compositionally biased region" description="Acidic residues" evidence="1">
    <location>
        <begin position="53"/>
        <end position="79"/>
    </location>
</feature>
<accession>A0A3E0VGP1</accession>
<dbReference type="AlphaFoldDB" id="A0A3E0VGP1"/>
<dbReference type="EMBL" id="NBWZ01000001">
    <property type="protein sequence ID" value="RFA08608.1"/>
    <property type="molecule type" value="Genomic_DNA"/>
</dbReference>
<keyword evidence="3" id="KW-1185">Reference proteome</keyword>
<dbReference type="RefSeq" id="WP_246093003.1">
    <property type="nucleotide sequence ID" value="NZ_NBWZ01000001.1"/>
</dbReference>
<comment type="caution">
    <text evidence="2">The sequence shown here is derived from an EMBL/GenBank/DDBJ whole genome shotgun (WGS) entry which is preliminary data.</text>
</comment>
<evidence type="ECO:0000256" key="1">
    <source>
        <dbReference type="SAM" id="MobiDB-lite"/>
    </source>
</evidence>
<protein>
    <submittedName>
        <fullName evidence="2">Uncharacterized protein</fullName>
    </submittedName>
</protein>
<name>A0A3E0VGP1_9MICO</name>
<proteinExistence type="predicted"/>
<evidence type="ECO:0000313" key="2">
    <source>
        <dbReference type="EMBL" id="RFA08608.1"/>
    </source>
</evidence>